<sequence>MTMTRPLSLSLRLALATSAAMFLAAAPAHAATDAVAKEDAALKAAIAGSHRTPANVARDGARHPYETLSFFGIKPTQTVVELSPGGGWYTEILAPYLRDKGQLILAGDDPASEVPYFQRSAARMKAKLEALPAVYDKVQVTVFAPGAGKFDYAKPGSADLVLTFRNVHNWISAGEGKAQAVFNSAFAALKPGGVFGVVEHRRPVAQAQDAKASSGYVHQAYVIQLAEKAGFKLAASSEINANPKDTADHEGGVWSLPPTFGLKDKDRARYEAIGESDRMTLKFVKP</sequence>
<evidence type="ECO:0000313" key="3">
    <source>
        <dbReference type="Proteomes" id="UP000235916"/>
    </source>
</evidence>
<reference evidence="2 3" key="1">
    <citation type="submission" date="2018-01" db="EMBL/GenBank/DDBJ databases">
        <title>Draft genome sequence of Paucibacter aquatile CR182 isolated from freshwater of the Nakdong River.</title>
        <authorList>
            <person name="Choi A."/>
            <person name="Chung E.J."/>
        </authorList>
    </citation>
    <scope>NUCLEOTIDE SEQUENCE [LARGE SCALE GENOMIC DNA]</scope>
    <source>
        <strain evidence="2 3">CR182</strain>
    </source>
</reference>
<name>A0A2N8KXH5_9BURK</name>
<dbReference type="AlphaFoldDB" id="A0A2N8KXH5"/>
<protein>
    <submittedName>
        <fullName evidence="2">Methyltransferase</fullName>
    </submittedName>
</protein>
<dbReference type="OrthoDB" id="9801692at2"/>
<dbReference type="SUPFAM" id="SSF53335">
    <property type="entry name" value="S-adenosyl-L-methionine-dependent methyltransferases"/>
    <property type="match status" value="1"/>
</dbReference>
<feature type="signal peptide" evidence="1">
    <location>
        <begin position="1"/>
        <end position="30"/>
    </location>
</feature>
<dbReference type="GO" id="GO:0032259">
    <property type="term" value="P:methylation"/>
    <property type="evidence" value="ECO:0007669"/>
    <property type="project" value="UniProtKB-KW"/>
</dbReference>
<organism evidence="2 3">
    <name type="scientific">Kinneretia aquatilis</name>
    <dbReference type="NCBI Taxonomy" id="2070761"/>
    <lineage>
        <taxon>Bacteria</taxon>
        <taxon>Pseudomonadati</taxon>
        <taxon>Pseudomonadota</taxon>
        <taxon>Betaproteobacteria</taxon>
        <taxon>Burkholderiales</taxon>
        <taxon>Sphaerotilaceae</taxon>
        <taxon>Roseateles</taxon>
    </lineage>
</organism>
<proteinExistence type="predicted"/>
<dbReference type="Gene3D" id="3.40.50.150">
    <property type="entry name" value="Vaccinia Virus protein VP39"/>
    <property type="match status" value="1"/>
</dbReference>
<keyword evidence="2" id="KW-0808">Transferase</keyword>
<keyword evidence="2" id="KW-0489">Methyltransferase</keyword>
<dbReference type="GO" id="GO:0008168">
    <property type="term" value="F:methyltransferase activity"/>
    <property type="evidence" value="ECO:0007669"/>
    <property type="project" value="UniProtKB-KW"/>
</dbReference>
<keyword evidence="3" id="KW-1185">Reference proteome</keyword>
<gene>
    <name evidence="2" type="ORF">C1O66_11990</name>
</gene>
<dbReference type="Proteomes" id="UP000235916">
    <property type="component" value="Unassembled WGS sequence"/>
</dbReference>
<keyword evidence="1" id="KW-0732">Signal</keyword>
<accession>A0A2N8KXH5</accession>
<evidence type="ECO:0000256" key="1">
    <source>
        <dbReference type="SAM" id="SignalP"/>
    </source>
</evidence>
<feature type="chain" id="PRO_5014918790" evidence="1">
    <location>
        <begin position="31"/>
        <end position="286"/>
    </location>
</feature>
<dbReference type="EMBL" id="POSP01000003">
    <property type="protein sequence ID" value="PND38168.1"/>
    <property type="molecule type" value="Genomic_DNA"/>
</dbReference>
<dbReference type="PIRSF" id="PIRSF031679">
    <property type="entry name" value="Mtase_Alr7345_prd"/>
    <property type="match status" value="1"/>
</dbReference>
<evidence type="ECO:0000313" key="2">
    <source>
        <dbReference type="EMBL" id="PND38168.1"/>
    </source>
</evidence>
<comment type="caution">
    <text evidence="2">The sequence shown here is derived from an EMBL/GenBank/DDBJ whole genome shotgun (WGS) entry which is preliminary data.</text>
</comment>
<dbReference type="RefSeq" id="WP_102768088.1">
    <property type="nucleotide sequence ID" value="NZ_CP124551.1"/>
</dbReference>
<dbReference type="InterPro" id="IPR016980">
    <property type="entry name" value="S-AdoMet-dep_MeTrfase_Alr7345"/>
</dbReference>
<dbReference type="InterPro" id="IPR029063">
    <property type="entry name" value="SAM-dependent_MTases_sf"/>
</dbReference>